<evidence type="ECO:0000313" key="1">
    <source>
        <dbReference type="EMBL" id="KAJ0038756.1"/>
    </source>
</evidence>
<comment type="caution">
    <text evidence="1">The sequence shown here is derived from an EMBL/GenBank/DDBJ whole genome shotgun (WGS) entry which is preliminary data.</text>
</comment>
<proteinExistence type="predicted"/>
<organism evidence="1 2">
    <name type="scientific">Pistacia integerrima</name>
    <dbReference type="NCBI Taxonomy" id="434235"/>
    <lineage>
        <taxon>Eukaryota</taxon>
        <taxon>Viridiplantae</taxon>
        <taxon>Streptophyta</taxon>
        <taxon>Embryophyta</taxon>
        <taxon>Tracheophyta</taxon>
        <taxon>Spermatophyta</taxon>
        <taxon>Magnoliopsida</taxon>
        <taxon>eudicotyledons</taxon>
        <taxon>Gunneridae</taxon>
        <taxon>Pentapetalae</taxon>
        <taxon>rosids</taxon>
        <taxon>malvids</taxon>
        <taxon>Sapindales</taxon>
        <taxon>Anacardiaceae</taxon>
        <taxon>Pistacia</taxon>
    </lineage>
</organism>
<evidence type="ECO:0000313" key="2">
    <source>
        <dbReference type="Proteomes" id="UP001163603"/>
    </source>
</evidence>
<keyword evidence="2" id="KW-1185">Reference proteome</keyword>
<dbReference type="Proteomes" id="UP001163603">
    <property type="component" value="Chromosome 6"/>
</dbReference>
<sequence>MSMMGEAILSACIEVLFKKLASPELLQFARQKKIHANLQKWEKILVMIRAVLDDAEEKQLTNRLVKIWLSELKNLAYDVEDILDDFATEALRVKLLLEPQASTSKVHKLIPTCCISLNSPAFISNIKMRPKIKEITIRLQDIAAQKNNLDLKENSVRASVKASERKPTTSLVNEAYVCGREKDKEAIFELLLRDEGTECGVSVLPIIGMGGVGKTTLVQLVYNDARVEDHFDLKAWTCVSEDFDVVRLTKTVLHSVDTRTDEVNDLNLLQVKLKEKLIGKKFLLVLDDIWNDDYDDWTVLRCPFEVGLPGSKIIVTTRSQNVSKIMGTLPAYSLNQLSNDACLSVFSRHSLGTNDFSMHQYLKGTGELIVRKCNGLPLAAKTLGGLLRGKYDPNDWEDVLNSNIWDLPGGIIPALRLSYHYLPPHLKRCFAYCSLFPKGYEFQEEEVILLWMAEGFLQHEIGERQMEVLGRKSFRELYARSFFQHSSKDTSWFVMHDLINDLAQWAAEEICFRMENALESDKEEKISKNLRHLSYIGGKYDGLKKFEALKDVKQLRTFLPLKLVHPGWCYLTYNVVLHILPKLQRLRVLSLHGYRIVELPTGIGYLKQLRYLDLSSTAIEILPDSISNLYNLQTLKLENCRRLKKLCAQIGSLINLQHLNNSNAHSLEEMPLSISKLTGLRTLPFFVVGKGICSGLGGLKSLMHIRETLHISRLENVDDVGDAKDASLHSMRNLNAVLLEWANSLGVSNKPRTETHVLNVLKPHQKLKELTVRGYGGTRFPTWLGDFSFSDLVILRLEDCGKCTFLPSVGQLPFLKGLFIKGMAGVKIVGLEFNGNCLSVPFPSLETLCFESMQEWENWIPHEPGQEVIGFPRLQVLSIVRCSKLLGVLPEHLPSLKRLVVKRCELLVVSVPSLPSLCKLEIDACKEVVWKTNVDLSSVSSVVLSDMSSHMLESERFLPVLPKLEELKIVGCKDLIFFCQSGNSLMKDISYLCQLVIEQCPQLLSLVAEEGEQQQHGFPCRLQSLELRDCESLVKLPQVLNNLSSLREISIKECPKLVSFPEASLPSQLRFITIFKCNALKSLPEAWMHSSNRSLESLSIGFCDSLTCIATVHLPPNLKRLVIHGCNNLQTLIDEEEVSVMHEENIKRGSSCRDTSFLEYLEIKHCPSLTSVWSKSELPATLQQMEIFHCSNLVSLSSRGNLPKALKYLFIDRCSKMESLAERVHNNTSLESITICDCENLTSLPNDLRQLRHLQKLSILDCPNLVSFAEGGLPSTKLSDFSIIGCEKLEALPNCMHNLNSLQYLAILNCPSIVSFPEDGFPTNLLSLEIKDLSICKSLFMWGLQKLTSLRRLCISGECSDMVSFPCEKIEMKLPTSLIQLQIENFPDLECLSSTVQNLPSLEELELYSCPKLKYFPRVGLPPSLLRLYIDGCPLLQKRCRKDKGKYWSMIAHIPYVFTDWRWVFDQRRVLNPV</sequence>
<reference evidence="2" key="1">
    <citation type="journal article" date="2023" name="G3 (Bethesda)">
        <title>Genome assembly and association tests identify interacting loci associated with vigor, precocity, and sex in interspecific pistachio rootstocks.</title>
        <authorList>
            <person name="Palmer W."/>
            <person name="Jacygrad E."/>
            <person name="Sagayaradj S."/>
            <person name="Cavanaugh K."/>
            <person name="Han R."/>
            <person name="Bertier L."/>
            <person name="Beede B."/>
            <person name="Kafkas S."/>
            <person name="Golino D."/>
            <person name="Preece J."/>
            <person name="Michelmore R."/>
        </authorList>
    </citation>
    <scope>NUCLEOTIDE SEQUENCE [LARGE SCALE GENOMIC DNA]</scope>
</reference>
<gene>
    <name evidence="1" type="ORF">Pint_23905</name>
</gene>
<dbReference type="EMBL" id="CM047741">
    <property type="protein sequence ID" value="KAJ0038756.1"/>
    <property type="molecule type" value="Genomic_DNA"/>
</dbReference>
<name>A0ACC0YP14_9ROSI</name>
<protein>
    <submittedName>
        <fullName evidence="1">Uncharacterized protein</fullName>
    </submittedName>
</protein>
<accession>A0ACC0YP14</accession>